<keyword evidence="2" id="KW-1185">Reference proteome</keyword>
<evidence type="ECO:0008006" key="3">
    <source>
        <dbReference type="Google" id="ProtNLM"/>
    </source>
</evidence>
<dbReference type="RefSeq" id="WP_106231639.1">
    <property type="nucleotide sequence ID" value="NZ_PVTM01000012.1"/>
</dbReference>
<dbReference type="AlphaFoldDB" id="A0A2T0VKM9"/>
<evidence type="ECO:0000313" key="2">
    <source>
        <dbReference type="Proteomes" id="UP000239896"/>
    </source>
</evidence>
<protein>
    <recommendedName>
        <fullName evidence="3">Phasin protein</fullName>
    </recommendedName>
</protein>
<reference evidence="1 2" key="1">
    <citation type="submission" date="2018-03" db="EMBL/GenBank/DDBJ databases">
        <title>Comparative analysis of microorganisms from saline springs in Andes Mountain Range, Colombia.</title>
        <authorList>
            <person name="Rubin E."/>
        </authorList>
    </citation>
    <scope>NUCLEOTIDE SEQUENCE [LARGE SCALE GENOMIC DNA]</scope>
    <source>
        <strain evidence="1 2">USBA 854</strain>
    </source>
</reference>
<name>A0A2T0VKM9_9GAMM</name>
<sequence>MSTAKQVSTVQAIPDSVIGFPEGVAEATENVATASQPIFNWWIHHCMDASHPFVRLQQAWMESVFEAIQAETEFLNACATSSGKMSKCLFDVGNFQNPASLHSCYREVAKDMTDAHFSRLGRVAELPEDFQQRLWEEIC</sequence>
<dbReference type="EMBL" id="PVTM01000012">
    <property type="protein sequence ID" value="PRY70739.1"/>
    <property type="molecule type" value="Genomic_DNA"/>
</dbReference>
<proteinExistence type="predicted"/>
<organism evidence="1 2">
    <name type="scientific">Halomonas ventosae</name>
    <dbReference type="NCBI Taxonomy" id="229007"/>
    <lineage>
        <taxon>Bacteria</taxon>
        <taxon>Pseudomonadati</taxon>
        <taxon>Pseudomonadota</taxon>
        <taxon>Gammaproteobacteria</taxon>
        <taxon>Oceanospirillales</taxon>
        <taxon>Halomonadaceae</taxon>
        <taxon>Halomonas</taxon>
    </lineage>
</organism>
<comment type="caution">
    <text evidence="1">The sequence shown here is derived from an EMBL/GenBank/DDBJ whole genome shotgun (WGS) entry which is preliminary data.</text>
</comment>
<gene>
    <name evidence="1" type="ORF">BCL64_112110</name>
</gene>
<accession>A0A2T0VKM9</accession>
<dbReference type="Proteomes" id="UP000239896">
    <property type="component" value="Unassembled WGS sequence"/>
</dbReference>
<evidence type="ECO:0000313" key="1">
    <source>
        <dbReference type="EMBL" id="PRY70739.1"/>
    </source>
</evidence>